<dbReference type="Proteomes" id="UP000565205">
    <property type="component" value="Unassembled WGS sequence"/>
</dbReference>
<accession>A0A850NYB5</accession>
<gene>
    <name evidence="1" type="ORF">HUK83_19070</name>
</gene>
<proteinExistence type="predicted"/>
<name>A0A850NYB5_9PROT</name>
<feature type="non-terminal residue" evidence="1">
    <location>
        <position position="126"/>
    </location>
</feature>
<evidence type="ECO:0000313" key="2">
    <source>
        <dbReference type="Proteomes" id="UP000565205"/>
    </source>
</evidence>
<dbReference type="AlphaFoldDB" id="A0A850NYB5"/>
<sequence>MARRETLVVVNQLGEAVRDALAPFGSRLQIVEADRDSDTPWQYANLARAADVLLTGPSPGWKNAPVLAPPGWAAHDEGPEWVQLASAGIDGYPHWLLAGRTVTCGRGDAAVPIAEHVLAALLLHTR</sequence>
<evidence type="ECO:0000313" key="1">
    <source>
        <dbReference type="EMBL" id="NVN32432.1"/>
    </source>
</evidence>
<reference evidence="1 2" key="1">
    <citation type="submission" date="2020-06" db="EMBL/GenBank/DDBJ databases">
        <title>Description of novel acetic acid bacteria.</title>
        <authorList>
            <person name="Sombolestani A."/>
        </authorList>
    </citation>
    <scope>NUCLEOTIDE SEQUENCE [LARGE SCALE GENOMIC DNA]</scope>
    <source>
        <strain evidence="1 2">LMG 26838</strain>
    </source>
</reference>
<comment type="caution">
    <text evidence="1">The sequence shown here is derived from an EMBL/GenBank/DDBJ whole genome shotgun (WGS) entry which is preliminary data.</text>
</comment>
<dbReference type="Gene3D" id="3.40.50.720">
    <property type="entry name" value="NAD(P)-binding Rossmann-like Domain"/>
    <property type="match status" value="1"/>
</dbReference>
<dbReference type="EMBL" id="JABXXQ010000853">
    <property type="protein sequence ID" value="NVN32432.1"/>
    <property type="molecule type" value="Genomic_DNA"/>
</dbReference>
<organism evidence="1 2">
    <name type="scientific">Endobacter medicaginis</name>
    <dbReference type="NCBI Taxonomy" id="1181271"/>
    <lineage>
        <taxon>Bacteria</taxon>
        <taxon>Pseudomonadati</taxon>
        <taxon>Pseudomonadota</taxon>
        <taxon>Alphaproteobacteria</taxon>
        <taxon>Acetobacterales</taxon>
        <taxon>Acetobacteraceae</taxon>
        <taxon>Endobacter</taxon>
    </lineage>
</organism>
<protein>
    <submittedName>
        <fullName evidence="1">Glyoxylate reductase (NADP(+))</fullName>
    </submittedName>
</protein>